<dbReference type="InterPro" id="IPR013833">
    <property type="entry name" value="Cyt_c_oxidase_su3_a-hlx"/>
</dbReference>
<dbReference type="InterPro" id="IPR024791">
    <property type="entry name" value="Cyt_c/ubiquinol_Oxase_su3"/>
</dbReference>
<dbReference type="GO" id="GO:0004129">
    <property type="term" value="F:cytochrome-c oxidase activity"/>
    <property type="evidence" value="ECO:0007669"/>
    <property type="project" value="InterPro"/>
</dbReference>
<accession>A0A8T9JDJ9</accession>
<evidence type="ECO:0000256" key="4">
    <source>
        <dbReference type="ARBA" id="ARBA00022692"/>
    </source>
</evidence>
<dbReference type="GO" id="GO:0005739">
    <property type="term" value="C:mitochondrion"/>
    <property type="evidence" value="ECO:0007669"/>
    <property type="project" value="TreeGrafter"/>
</dbReference>
<dbReference type="GO" id="GO:0006123">
    <property type="term" value="P:mitochondrial electron transport, cytochrome c to oxygen"/>
    <property type="evidence" value="ECO:0007669"/>
    <property type="project" value="TreeGrafter"/>
</dbReference>
<gene>
    <name evidence="11" type="primary">COX3</name>
</gene>
<organism evidence="11">
    <name type="scientific">Virgulibracon endoxylaphagus</name>
    <dbReference type="NCBI Taxonomy" id="2933211"/>
    <lineage>
        <taxon>Eukaryota</taxon>
        <taxon>Metazoa</taxon>
        <taxon>Ecdysozoa</taxon>
        <taxon>Arthropoda</taxon>
        <taxon>Hexapoda</taxon>
        <taxon>Insecta</taxon>
        <taxon>Pterygota</taxon>
        <taxon>Neoptera</taxon>
        <taxon>Endopterygota</taxon>
        <taxon>Hymenoptera</taxon>
        <taxon>Apocrita</taxon>
        <taxon>Ichneumonoidea</taxon>
        <taxon>Braconidae</taxon>
        <taxon>Braconinae</taxon>
        <taxon>Virgulibracon</taxon>
    </lineage>
</organism>
<comment type="subcellular location">
    <subcellularLocation>
        <location evidence="1">Membrane</location>
        <topology evidence="1">Multi-pass membrane protein</topology>
    </subcellularLocation>
</comment>
<dbReference type="Gene3D" id="1.10.287.70">
    <property type="match status" value="1"/>
</dbReference>
<feature type="transmembrane region" description="Helical" evidence="9">
    <location>
        <begin position="12"/>
        <end position="33"/>
    </location>
</feature>
<protein>
    <recommendedName>
        <fullName evidence="3 8">Cytochrome c oxidase subunit 3</fullName>
    </recommendedName>
</protein>
<feature type="transmembrane region" description="Helical" evidence="9">
    <location>
        <begin position="83"/>
        <end position="103"/>
    </location>
</feature>
<evidence type="ECO:0000256" key="3">
    <source>
        <dbReference type="ARBA" id="ARBA00015944"/>
    </source>
</evidence>
<dbReference type="GeneID" id="71882523"/>
<dbReference type="CTD" id="4514"/>
<feature type="domain" description="Heme-copper oxidase subunit III family profile" evidence="10">
    <location>
        <begin position="8"/>
        <end position="265"/>
    </location>
</feature>
<evidence type="ECO:0000313" key="11">
    <source>
        <dbReference type="EMBL" id="UOK09629.1"/>
    </source>
</evidence>
<evidence type="ECO:0000256" key="5">
    <source>
        <dbReference type="ARBA" id="ARBA00022967"/>
    </source>
</evidence>
<dbReference type="EMBL" id="OK585072">
    <property type="protein sequence ID" value="UOK09629.1"/>
    <property type="molecule type" value="Genomic_DNA"/>
</dbReference>
<dbReference type="InterPro" id="IPR000298">
    <property type="entry name" value="Cyt_c_oxidase-like_su3"/>
</dbReference>
<evidence type="ECO:0000256" key="6">
    <source>
        <dbReference type="ARBA" id="ARBA00022989"/>
    </source>
</evidence>
<evidence type="ECO:0000256" key="2">
    <source>
        <dbReference type="ARBA" id="ARBA00010581"/>
    </source>
</evidence>
<evidence type="ECO:0000256" key="9">
    <source>
        <dbReference type="SAM" id="Phobius"/>
    </source>
</evidence>
<feature type="transmembrane region" description="Helical" evidence="9">
    <location>
        <begin position="244"/>
        <end position="263"/>
    </location>
</feature>
<dbReference type="InterPro" id="IPR035973">
    <property type="entry name" value="Cyt_c_oxidase_su3-like_sf"/>
</dbReference>
<evidence type="ECO:0000256" key="1">
    <source>
        <dbReference type="ARBA" id="ARBA00004141"/>
    </source>
</evidence>
<reference evidence="11" key="1">
    <citation type="submission" date="2021-10" db="EMBL/GenBank/DDBJ databases">
        <title>Life History of the Giant Wood Moth Parasitoid Wasp (Virgulibracon endoxylaphagus).</title>
        <authorList>
            <person name="Thurman J.H."/>
        </authorList>
    </citation>
    <scope>NUCLEOTIDE SEQUENCE</scope>
</reference>
<keyword evidence="6 9" id="KW-1133">Transmembrane helix</keyword>
<geneLocation type="mitochondrion" evidence="11"/>
<evidence type="ECO:0000256" key="7">
    <source>
        <dbReference type="ARBA" id="ARBA00023136"/>
    </source>
</evidence>
<dbReference type="Pfam" id="PF00510">
    <property type="entry name" value="COX3"/>
    <property type="match status" value="1"/>
</dbReference>
<sequence>MNMNMNKLYLPFHLVTLSPWPLLMSISFMIFLIGNIKLFTIYSSNLLMLSYFLMLMNLFQWWRDVIRESTFQGNHTILVMKGLRLGMIFFIISEIMFFFSFFWCYFSNFLSPSIEIGMIWPPLNILVFNPLNIPLLNTLILLSSGVFITWCHYSILNKNYLESKFSILMTLFLGILFIMFQFMEYKNSFFTISDSIYGSIFFMMTGFHGFHVILGILFILFSMIRLFKFHYSNFHHLGFELSSWYWHFVDVIWLFLYIFVYWLSY</sequence>
<dbReference type="InterPro" id="IPR033945">
    <property type="entry name" value="Cyt_c_oxase_su3_dom"/>
</dbReference>
<name>A0A8T9JDJ9_9HYME</name>
<dbReference type="RefSeq" id="YP_010350249.1">
    <property type="nucleotide sequence ID" value="NC_062620.1"/>
</dbReference>
<feature type="transmembrane region" description="Helical" evidence="9">
    <location>
        <begin position="39"/>
        <end position="62"/>
    </location>
</feature>
<dbReference type="CDD" id="cd01665">
    <property type="entry name" value="Cyt_c_Oxidase_III"/>
    <property type="match status" value="1"/>
</dbReference>
<dbReference type="AlphaFoldDB" id="A0A8T9JDJ9"/>
<dbReference type="SUPFAM" id="SSF81452">
    <property type="entry name" value="Cytochrome c oxidase subunit III-like"/>
    <property type="match status" value="1"/>
</dbReference>
<feature type="transmembrane region" description="Helical" evidence="9">
    <location>
        <begin position="195"/>
        <end position="223"/>
    </location>
</feature>
<keyword evidence="7 9" id="KW-0472">Membrane</keyword>
<dbReference type="PANTHER" id="PTHR11403:SF7">
    <property type="entry name" value="CYTOCHROME C OXIDASE SUBUNIT 3"/>
    <property type="match status" value="1"/>
</dbReference>
<dbReference type="Gene3D" id="1.20.120.80">
    <property type="entry name" value="Cytochrome c oxidase, subunit III, four-helix bundle"/>
    <property type="match status" value="1"/>
</dbReference>
<keyword evidence="4 8" id="KW-0812">Transmembrane</keyword>
<keyword evidence="8 11" id="KW-0496">Mitochondrion</keyword>
<evidence type="ECO:0000259" key="10">
    <source>
        <dbReference type="PROSITE" id="PS50253"/>
    </source>
</evidence>
<comment type="function">
    <text evidence="8">Component of the cytochrome c oxidase, the last enzyme in the mitochondrial electron transport chain which drives oxidative phosphorylation. The respiratory chain contains 3 multisubunit complexes succinate dehydrogenase (complex II, CII), ubiquinol-cytochrome c oxidoreductase (cytochrome b-c1 complex, complex III, CIII) and cytochrome c oxidase (complex IV, CIV), that cooperate to transfer electrons derived from NADH and succinate to molecular oxygen, creating an electrochemical gradient over the inner membrane that drives transmembrane transport and the ATP synthase. Cytochrome c oxidase is the component of the respiratory chain that catalyzes the reduction of oxygen to water. Electrons originating from reduced cytochrome c in the intermembrane space (IMS) are transferred via the dinuclear copper A center (CU(A)) of subunit 2 and heme A of subunit 1 to the active site in subunit 1, a binuclear center (BNC) formed by heme A3 and copper B (CU(B)). The BNC reduces molecular oxygen to 2 water molecules using 4 electrons from cytochrome c in the IMS and 4 protons from the mitochondrial matrix.</text>
</comment>
<dbReference type="PANTHER" id="PTHR11403">
    <property type="entry name" value="CYTOCHROME C OXIDASE SUBUNIT III"/>
    <property type="match status" value="1"/>
</dbReference>
<proteinExistence type="inferred from homology"/>
<keyword evidence="5" id="KW-1278">Translocase</keyword>
<feature type="transmembrane region" description="Helical" evidence="9">
    <location>
        <begin position="131"/>
        <end position="153"/>
    </location>
</feature>
<evidence type="ECO:0000256" key="8">
    <source>
        <dbReference type="RuleBase" id="RU003375"/>
    </source>
</evidence>
<feature type="transmembrane region" description="Helical" evidence="9">
    <location>
        <begin position="165"/>
        <end position="183"/>
    </location>
</feature>
<dbReference type="GO" id="GO:0016020">
    <property type="term" value="C:membrane"/>
    <property type="evidence" value="ECO:0007669"/>
    <property type="project" value="UniProtKB-SubCell"/>
</dbReference>
<dbReference type="PROSITE" id="PS50253">
    <property type="entry name" value="COX3"/>
    <property type="match status" value="1"/>
</dbReference>
<comment type="similarity">
    <text evidence="2 8">Belongs to the cytochrome c oxidase subunit 3 family.</text>
</comment>